<dbReference type="Proteomes" id="UP000046393">
    <property type="component" value="Unplaced"/>
</dbReference>
<dbReference type="Pfam" id="PF00085">
    <property type="entry name" value="Thioredoxin"/>
    <property type="match status" value="4"/>
</dbReference>
<dbReference type="Gene3D" id="1.10.287.110">
    <property type="entry name" value="DnaJ domain"/>
    <property type="match status" value="1"/>
</dbReference>
<dbReference type="InterPro" id="IPR036249">
    <property type="entry name" value="Thioredoxin-like_sf"/>
</dbReference>
<evidence type="ECO:0000313" key="10">
    <source>
        <dbReference type="Proteomes" id="UP000046393"/>
    </source>
</evidence>
<organism evidence="10 11">
    <name type="scientific">Syphacia muris</name>
    <dbReference type="NCBI Taxonomy" id="451379"/>
    <lineage>
        <taxon>Eukaryota</taxon>
        <taxon>Metazoa</taxon>
        <taxon>Ecdysozoa</taxon>
        <taxon>Nematoda</taxon>
        <taxon>Chromadorea</taxon>
        <taxon>Rhabditida</taxon>
        <taxon>Spirurina</taxon>
        <taxon>Oxyuridomorpha</taxon>
        <taxon>Oxyuroidea</taxon>
        <taxon>Oxyuridae</taxon>
        <taxon>Syphacia</taxon>
    </lineage>
</organism>
<feature type="signal peptide" evidence="7">
    <location>
        <begin position="1"/>
        <end position="24"/>
    </location>
</feature>
<dbReference type="GO" id="GO:0016671">
    <property type="term" value="F:oxidoreductase activity, acting on a sulfur group of donors, disulfide as acceptor"/>
    <property type="evidence" value="ECO:0007669"/>
    <property type="project" value="TreeGrafter"/>
</dbReference>
<dbReference type="GO" id="GO:0015035">
    <property type="term" value="F:protein-disulfide reductase activity"/>
    <property type="evidence" value="ECO:0007669"/>
    <property type="project" value="TreeGrafter"/>
</dbReference>
<reference evidence="11" key="1">
    <citation type="submission" date="2016-04" db="UniProtKB">
        <authorList>
            <consortium name="WormBaseParasite"/>
        </authorList>
    </citation>
    <scope>IDENTIFICATION</scope>
</reference>
<name>A0A158R4Y1_9BILA</name>
<feature type="chain" id="PRO_5007631517" description="DnaJ homolog subfamily C member 10" evidence="7">
    <location>
        <begin position="25"/>
        <end position="796"/>
    </location>
</feature>
<evidence type="ECO:0000259" key="9">
    <source>
        <dbReference type="PROSITE" id="PS51352"/>
    </source>
</evidence>
<dbReference type="InterPro" id="IPR036869">
    <property type="entry name" value="J_dom_sf"/>
</dbReference>
<comment type="subcellular location">
    <subcellularLocation>
        <location evidence="1">Endoplasmic reticulum membrane</location>
        <topology evidence="1">Single-pass type IV membrane protein</topology>
    </subcellularLocation>
</comment>
<protein>
    <recommendedName>
        <fullName evidence="2">DnaJ homolog subfamily C member 10</fullName>
    </recommendedName>
    <alternativeName>
        <fullName evidence="3">DnaJ homolog subfamily C member 16</fullName>
    </alternativeName>
    <alternativeName>
        <fullName evidence="6">Endoplasmic reticulum DNA J domain-containing protein 8</fullName>
    </alternativeName>
</protein>
<dbReference type="WBParaSite" id="SMUV_0000482801-mRNA-1">
    <property type="protein sequence ID" value="SMUV_0000482801-mRNA-1"/>
    <property type="gene ID" value="SMUV_0000482801"/>
</dbReference>
<dbReference type="PRINTS" id="PR00625">
    <property type="entry name" value="JDOMAIN"/>
</dbReference>
<dbReference type="SUPFAM" id="SSF52833">
    <property type="entry name" value="Thioredoxin-like"/>
    <property type="match status" value="4"/>
</dbReference>
<dbReference type="PROSITE" id="PS00636">
    <property type="entry name" value="DNAJ_1"/>
    <property type="match status" value="1"/>
</dbReference>
<keyword evidence="4" id="KW-0072">Autophagy</keyword>
<comment type="function">
    <text evidence="5">Plays an important role in regulating the size of autophagosomes during the formation process.</text>
</comment>
<dbReference type="GO" id="GO:0005789">
    <property type="term" value="C:endoplasmic reticulum membrane"/>
    <property type="evidence" value="ECO:0007669"/>
    <property type="project" value="UniProtKB-SubCell"/>
</dbReference>
<dbReference type="GO" id="GO:0036498">
    <property type="term" value="P:IRE1-mediated unfolded protein response"/>
    <property type="evidence" value="ECO:0007669"/>
    <property type="project" value="TreeGrafter"/>
</dbReference>
<feature type="domain" description="Thioredoxin" evidence="9">
    <location>
        <begin position="101"/>
        <end position="227"/>
    </location>
</feature>
<dbReference type="Pfam" id="PF00226">
    <property type="entry name" value="DnaJ"/>
    <property type="match status" value="1"/>
</dbReference>
<dbReference type="PRINTS" id="PR00421">
    <property type="entry name" value="THIOREDOXIN"/>
</dbReference>
<evidence type="ECO:0000256" key="2">
    <source>
        <dbReference type="ARBA" id="ARBA00020920"/>
    </source>
</evidence>
<dbReference type="SUPFAM" id="SSF46565">
    <property type="entry name" value="Chaperone J-domain"/>
    <property type="match status" value="1"/>
</dbReference>
<dbReference type="Gene3D" id="3.40.30.10">
    <property type="entry name" value="Glutaredoxin"/>
    <property type="match status" value="6"/>
</dbReference>
<evidence type="ECO:0000256" key="1">
    <source>
        <dbReference type="ARBA" id="ARBA00004163"/>
    </source>
</evidence>
<evidence type="ECO:0000256" key="7">
    <source>
        <dbReference type="SAM" id="SignalP"/>
    </source>
</evidence>
<dbReference type="InterPro" id="IPR013766">
    <property type="entry name" value="Thioredoxin_domain"/>
</dbReference>
<dbReference type="GO" id="GO:0051787">
    <property type="term" value="F:misfolded protein binding"/>
    <property type="evidence" value="ECO:0007669"/>
    <property type="project" value="TreeGrafter"/>
</dbReference>
<feature type="domain" description="Thioredoxin" evidence="9">
    <location>
        <begin position="559"/>
        <end position="640"/>
    </location>
</feature>
<dbReference type="STRING" id="451379.A0A158R4Y1"/>
<dbReference type="AlphaFoldDB" id="A0A158R4Y1"/>
<dbReference type="InterPro" id="IPR052460">
    <property type="entry name" value="ER_disulfide_reductase"/>
</dbReference>
<evidence type="ECO:0000256" key="3">
    <source>
        <dbReference type="ARBA" id="ARBA00020921"/>
    </source>
</evidence>
<evidence type="ECO:0000259" key="8">
    <source>
        <dbReference type="PROSITE" id="PS50076"/>
    </source>
</evidence>
<dbReference type="PROSITE" id="PS50076">
    <property type="entry name" value="DNAJ_2"/>
    <property type="match status" value="1"/>
</dbReference>
<dbReference type="InterPro" id="IPR001623">
    <property type="entry name" value="DnaJ_domain"/>
</dbReference>
<dbReference type="InterPro" id="IPR017937">
    <property type="entry name" value="Thioredoxin_CS"/>
</dbReference>
<feature type="domain" description="Thioredoxin" evidence="9">
    <location>
        <begin position="643"/>
        <end position="786"/>
    </location>
</feature>
<evidence type="ECO:0000256" key="6">
    <source>
        <dbReference type="ARBA" id="ARBA00035043"/>
    </source>
</evidence>
<feature type="domain" description="J" evidence="8">
    <location>
        <begin position="28"/>
        <end position="93"/>
    </location>
</feature>
<keyword evidence="7" id="KW-0732">Signal</keyword>
<evidence type="ECO:0000256" key="5">
    <source>
        <dbReference type="ARBA" id="ARBA00035002"/>
    </source>
</evidence>
<dbReference type="CDD" id="cd06257">
    <property type="entry name" value="DnaJ"/>
    <property type="match status" value="1"/>
</dbReference>
<dbReference type="PROSITE" id="PS00194">
    <property type="entry name" value="THIOREDOXIN_1"/>
    <property type="match status" value="1"/>
</dbReference>
<evidence type="ECO:0000313" key="11">
    <source>
        <dbReference type="WBParaSite" id="SMUV_0000482801-mRNA-1"/>
    </source>
</evidence>
<dbReference type="FunFam" id="3.40.30.10:FF:000106">
    <property type="entry name" value="DnaJ homolog subfamily C member 10"/>
    <property type="match status" value="1"/>
</dbReference>
<dbReference type="InterPro" id="IPR018253">
    <property type="entry name" value="DnaJ_domain_CS"/>
</dbReference>
<keyword evidence="10" id="KW-1185">Reference proteome</keyword>
<dbReference type="PROSITE" id="PS51352">
    <property type="entry name" value="THIOREDOXIN_2"/>
    <property type="match status" value="4"/>
</dbReference>
<dbReference type="GO" id="GO:0006914">
    <property type="term" value="P:autophagy"/>
    <property type="evidence" value="ECO:0007669"/>
    <property type="project" value="UniProtKB-KW"/>
</dbReference>
<feature type="domain" description="Thioredoxin" evidence="9">
    <location>
        <begin position="449"/>
        <end position="558"/>
    </location>
</feature>
<accession>A0A158R4Y1</accession>
<dbReference type="GO" id="GO:0005788">
    <property type="term" value="C:endoplasmic reticulum lumen"/>
    <property type="evidence" value="ECO:0007669"/>
    <property type="project" value="TreeGrafter"/>
</dbReference>
<sequence length="796" mass="90431">MAAPRTVFIFLTVLLSAIIWPTLTDDDDFYKLLGVSKDADNRSIRRAFKKLALQKHPDKNPNDKNAHAEFVRLNRAYEVLMDEELRKKYDQFGEEGLKDDFQGGNQYQSWTFYRDNFGIYDDDPEIITLSRADFQQTVINSGETWFVNFYSTFCSHCHQLAPTWRKFAREMDGVLRIGAVNCAEDPMLCQSQNVMAYPSLVLYPEGIFFNGPREMETLVEFAMSRVSAEVHYIKNSNYKALTEEWDQYAFRPWVVDFCDEHDNCLSVTNRRKLSIMLEGVANVGTVNCIDGVSEDNLCDKLKRTSGIVYYPARKMDVKSGKEILSLDPKEIVTTVLNYLPGLNKLEDAEVERIISATMGGVSGGSLNSGILVYFVPNESIASINPEFKKLPSKIGDSVKIRIGVCTELDGLCEGLFLAELPKWVMFKPAGGYEINYERKTGVHEVISFSRESVLSPMITLSPGAYKKVLESGEEWLIDYFAPWCPPCQRLLHELRKLHNSINEIKIGTVDCVAHAEICQQAAIGSYPATKYYKDGKVYSSVGFHDVNFLADFIEDAKNPRVKELTPQDFEEKINSRAEGVTWLVDYFAPWCGPCQQLAPEFRKLAREVTKVSKNVFFGTVDCDAHRNFCSSSGVHAYPTLRLFSSNSRQQPFDYPNHWWRDYGSINRWLSEYLPSKVKKVGNDFYTVVLSDRQPWLVDFYAPWCGHCIQFAPVLEIVAEMLEGRAMVAKVNCDQWPGVCQSAGIRSYPTVRLYLGSKDGSPQPVQGYSVQSQHAETIVQIVDNAIGTKRKRVQDEL</sequence>
<evidence type="ECO:0000256" key="4">
    <source>
        <dbReference type="ARBA" id="ARBA00023006"/>
    </source>
</evidence>
<proteinExistence type="predicted"/>
<dbReference type="PANTHER" id="PTHR44340:SF1">
    <property type="entry name" value="DNAJ HOMOLOG SUBFAMILY C MEMBER 10"/>
    <property type="match status" value="1"/>
</dbReference>
<dbReference type="SMART" id="SM00271">
    <property type="entry name" value="DnaJ"/>
    <property type="match status" value="1"/>
</dbReference>
<dbReference type="FunFam" id="1.10.287.110:FF:000029">
    <property type="entry name" value="DnaJ homolog subfamily C member 10"/>
    <property type="match status" value="1"/>
</dbReference>
<dbReference type="PANTHER" id="PTHR44340">
    <property type="entry name" value="DNAJ HOMOLOG SUBFAMILY C MEMBER 10"/>
    <property type="match status" value="1"/>
</dbReference>